<keyword evidence="2 4" id="KW-0479">Metal-binding</keyword>
<dbReference type="GO" id="GO:0020037">
    <property type="term" value="F:heme binding"/>
    <property type="evidence" value="ECO:0007669"/>
    <property type="project" value="InterPro"/>
</dbReference>
<gene>
    <name evidence="7" type="ORF">MARI151_10111</name>
</gene>
<feature type="transmembrane region" description="Helical" evidence="5">
    <location>
        <begin position="20"/>
        <end position="38"/>
    </location>
</feature>
<dbReference type="Gene3D" id="1.10.760.10">
    <property type="entry name" value="Cytochrome c-like domain"/>
    <property type="match status" value="2"/>
</dbReference>
<dbReference type="InterPro" id="IPR051459">
    <property type="entry name" value="Cytochrome_c-type_DH"/>
</dbReference>
<keyword evidence="5" id="KW-1133">Transmembrane helix</keyword>
<evidence type="ECO:0000313" key="7">
    <source>
        <dbReference type="EMBL" id="VXA94840.1"/>
    </source>
</evidence>
<keyword evidence="5" id="KW-0812">Transmembrane</keyword>
<dbReference type="InterPro" id="IPR009056">
    <property type="entry name" value="Cyt_c-like_dom"/>
</dbReference>
<sequence>MLDYISMGDLQNLAKQLFRLFSVVIVLIGLIFIWLLTYRSSKKAKEVLVIDEQKEENVWKTKDALSEIDNMPDVVKKGYYLIAETSKYMGPNAENFEDRYSGNNLACSNCHLQKGAQAGSGSWVGILERFPQFGGRGNKIGTIEDRINGCMERSMNGKMLPVDSDQMKAIVAYMNWLSEDVPDNRKAEFKGYPKIKIPAVAVDLEKGSQVYQKECIICHGENGAGVLNAVDGKSYTYPPLWGPDSYNDGAGMNRVITSAEFIKSNMPYLQATWDNPKLTDEEAYHVAGYINSFSRPHKLNTENDYPDKKLKPVSTPYGPWVDDFSPEQHKYGPFPPIMDFYKEEYGITKTK</sequence>
<proteinExistence type="predicted"/>
<evidence type="ECO:0000256" key="4">
    <source>
        <dbReference type="PROSITE-ProRule" id="PRU00433"/>
    </source>
</evidence>
<accession>A0A653LQZ2</accession>
<dbReference type="GO" id="GO:0046872">
    <property type="term" value="F:metal ion binding"/>
    <property type="evidence" value="ECO:0007669"/>
    <property type="project" value="UniProtKB-KW"/>
</dbReference>
<evidence type="ECO:0000256" key="3">
    <source>
        <dbReference type="ARBA" id="ARBA00023004"/>
    </source>
</evidence>
<evidence type="ECO:0000256" key="5">
    <source>
        <dbReference type="SAM" id="Phobius"/>
    </source>
</evidence>
<evidence type="ECO:0000256" key="2">
    <source>
        <dbReference type="ARBA" id="ARBA00022723"/>
    </source>
</evidence>
<dbReference type="GO" id="GO:0009055">
    <property type="term" value="F:electron transfer activity"/>
    <property type="evidence" value="ECO:0007669"/>
    <property type="project" value="InterPro"/>
</dbReference>
<organism evidence="7 8">
    <name type="scientific">Maribacter litoralis</name>
    <dbReference type="NCBI Taxonomy" id="2059726"/>
    <lineage>
        <taxon>Bacteria</taxon>
        <taxon>Pseudomonadati</taxon>
        <taxon>Bacteroidota</taxon>
        <taxon>Flavobacteriia</taxon>
        <taxon>Flavobacteriales</taxon>
        <taxon>Flavobacteriaceae</taxon>
        <taxon>Maribacter</taxon>
    </lineage>
</organism>
<dbReference type="SUPFAM" id="SSF46626">
    <property type="entry name" value="Cytochrome c"/>
    <property type="match status" value="2"/>
</dbReference>
<keyword evidence="1 4" id="KW-0349">Heme</keyword>
<dbReference type="PANTHER" id="PTHR35008">
    <property type="entry name" value="BLL4482 PROTEIN-RELATED"/>
    <property type="match status" value="1"/>
</dbReference>
<evidence type="ECO:0000259" key="6">
    <source>
        <dbReference type="PROSITE" id="PS51007"/>
    </source>
</evidence>
<dbReference type="PANTHER" id="PTHR35008:SF9">
    <property type="entry name" value="CYTOCHROME C DOMAIN-CONTAINING PROTEIN"/>
    <property type="match status" value="1"/>
</dbReference>
<dbReference type="EMBL" id="CABWLR010000001">
    <property type="protein sequence ID" value="VXA94840.1"/>
    <property type="molecule type" value="Genomic_DNA"/>
</dbReference>
<protein>
    <submittedName>
        <fullName evidence="7">Cytochrome c</fullName>
    </submittedName>
</protein>
<dbReference type="Proteomes" id="UP000430202">
    <property type="component" value="Unassembled WGS sequence"/>
</dbReference>
<dbReference type="InterPro" id="IPR036909">
    <property type="entry name" value="Cyt_c-like_dom_sf"/>
</dbReference>
<evidence type="ECO:0000256" key="1">
    <source>
        <dbReference type="ARBA" id="ARBA00022617"/>
    </source>
</evidence>
<name>A0A653LQZ2_9FLAO</name>
<keyword evidence="5" id="KW-0472">Membrane</keyword>
<dbReference type="AlphaFoldDB" id="A0A653LQZ2"/>
<keyword evidence="3 4" id="KW-0408">Iron</keyword>
<reference evidence="7 8" key="1">
    <citation type="submission" date="2019-10" db="EMBL/GenBank/DDBJ databases">
        <authorList>
            <person name="Karimi E."/>
        </authorList>
    </citation>
    <scope>NUCLEOTIDE SEQUENCE [LARGE SCALE GENOMIC DNA]</scope>
    <source>
        <strain evidence="7">Maribacter sp. 151</strain>
    </source>
</reference>
<keyword evidence="8" id="KW-1185">Reference proteome</keyword>
<evidence type="ECO:0000313" key="8">
    <source>
        <dbReference type="Proteomes" id="UP000430202"/>
    </source>
</evidence>
<dbReference type="Pfam" id="PF00034">
    <property type="entry name" value="Cytochrom_C"/>
    <property type="match status" value="1"/>
</dbReference>
<feature type="domain" description="Cytochrome c" evidence="6">
    <location>
        <begin position="202"/>
        <end position="294"/>
    </location>
</feature>
<dbReference type="PROSITE" id="PS51007">
    <property type="entry name" value="CYTC"/>
    <property type="match status" value="1"/>
</dbReference>
<dbReference type="Pfam" id="PF21342">
    <property type="entry name" value="SoxA-TsdA_cyt-c"/>
    <property type="match status" value="1"/>
</dbReference>